<dbReference type="PROSITE" id="PS50977">
    <property type="entry name" value="HTH_TETR_2"/>
    <property type="match status" value="1"/>
</dbReference>
<dbReference type="InterPro" id="IPR036271">
    <property type="entry name" value="Tet_transcr_reg_TetR-rel_C_sf"/>
</dbReference>
<protein>
    <submittedName>
        <fullName evidence="6">TetR/AcrR family transcriptional regulator</fullName>
    </submittedName>
</protein>
<evidence type="ECO:0000256" key="2">
    <source>
        <dbReference type="ARBA" id="ARBA00023125"/>
    </source>
</evidence>
<feature type="domain" description="HTH tetR-type" evidence="5">
    <location>
        <begin position="6"/>
        <end position="65"/>
    </location>
</feature>
<evidence type="ECO:0000256" key="1">
    <source>
        <dbReference type="ARBA" id="ARBA00023015"/>
    </source>
</evidence>
<dbReference type="InterPro" id="IPR050109">
    <property type="entry name" value="HTH-type_TetR-like_transc_reg"/>
</dbReference>
<evidence type="ECO:0000256" key="4">
    <source>
        <dbReference type="PROSITE-ProRule" id="PRU00335"/>
    </source>
</evidence>
<evidence type="ECO:0000313" key="6">
    <source>
        <dbReference type="EMBL" id="TKV79671.1"/>
    </source>
</evidence>
<dbReference type="InterPro" id="IPR001647">
    <property type="entry name" value="HTH_TetR"/>
</dbReference>
<sequence>MDATSLGTRERLLSAAQAELIEGHGHLEMQAVARRAQVSVGLAYHHFGSKAGLIAAVVEGFYEQLDEAAFGGAKLSAGNWADREKARIGAYVAFHYDHPFAPLVIGPLSRAPEVLDVETAFTRRQLAAGARMLEAAQRDGIVPGGIDPHLTIALMIGGIRQALIGALTSKRRPDPACLTGDIWAFMAAALGLPAKPLSARPRATRRSRS</sequence>
<comment type="caution">
    <text evidence="6">The sequence shown here is derived from an EMBL/GenBank/DDBJ whole genome shotgun (WGS) entry which is preliminary data.</text>
</comment>
<dbReference type="AlphaFoldDB" id="A0A4U6RYH6"/>
<dbReference type="Pfam" id="PF00440">
    <property type="entry name" value="TetR_N"/>
    <property type="match status" value="1"/>
</dbReference>
<dbReference type="SUPFAM" id="SSF48498">
    <property type="entry name" value="Tetracyclin repressor-like, C-terminal domain"/>
    <property type="match status" value="1"/>
</dbReference>
<dbReference type="Gene3D" id="1.10.357.10">
    <property type="entry name" value="Tetracycline Repressor, domain 2"/>
    <property type="match status" value="1"/>
</dbReference>
<keyword evidence="2 4" id="KW-0238">DNA-binding</keyword>
<name>A0A4U6RYH6_BRAEL</name>
<dbReference type="RefSeq" id="WP_137479954.1">
    <property type="nucleotide sequence ID" value="NZ_SZZP01000012.1"/>
</dbReference>
<evidence type="ECO:0000256" key="3">
    <source>
        <dbReference type="ARBA" id="ARBA00023163"/>
    </source>
</evidence>
<feature type="DNA-binding region" description="H-T-H motif" evidence="4">
    <location>
        <begin position="28"/>
        <end position="47"/>
    </location>
</feature>
<dbReference type="EMBL" id="SZZP01000012">
    <property type="protein sequence ID" value="TKV79671.1"/>
    <property type="molecule type" value="Genomic_DNA"/>
</dbReference>
<dbReference type="InterPro" id="IPR009057">
    <property type="entry name" value="Homeodomain-like_sf"/>
</dbReference>
<evidence type="ECO:0000259" key="5">
    <source>
        <dbReference type="PROSITE" id="PS50977"/>
    </source>
</evidence>
<dbReference type="SUPFAM" id="SSF46689">
    <property type="entry name" value="Homeodomain-like"/>
    <property type="match status" value="1"/>
</dbReference>
<reference evidence="6 7" key="1">
    <citation type="submission" date="2019-05" db="EMBL/GenBank/DDBJ databases">
        <title>Draft Genome of Bradyrhizobium elkanii strain SEMIA 938, Used in Commercial Inoculants for Lupinus spp. in Brazil.</title>
        <authorList>
            <person name="Hungria M."/>
            <person name="Delamuta J.R.M."/>
            <person name="Ribeiro R.A."/>
            <person name="Nogueira M.A."/>
        </authorList>
    </citation>
    <scope>NUCLEOTIDE SEQUENCE [LARGE SCALE GENOMIC DNA]</scope>
    <source>
        <strain evidence="6 7">Semia 938</strain>
    </source>
</reference>
<keyword evidence="1" id="KW-0805">Transcription regulation</keyword>
<dbReference type="PANTHER" id="PTHR30055">
    <property type="entry name" value="HTH-TYPE TRANSCRIPTIONAL REGULATOR RUTR"/>
    <property type="match status" value="1"/>
</dbReference>
<organism evidence="6 7">
    <name type="scientific">Bradyrhizobium elkanii</name>
    <dbReference type="NCBI Taxonomy" id="29448"/>
    <lineage>
        <taxon>Bacteria</taxon>
        <taxon>Pseudomonadati</taxon>
        <taxon>Pseudomonadota</taxon>
        <taxon>Alphaproteobacteria</taxon>
        <taxon>Hyphomicrobiales</taxon>
        <taxon>Nitrobacteraceae</taxon>
        <taxon>Bradyrhizobium</taxon>
    </lineage>
</organism>
<dbReference type="GO" id="GO:0003700">
    <property type="term" value="F:DNA-binding transcription factor activity"/>
    <property type="evidence" value="ECO:0007669"/>
    <property type="project" value="TreeGrafter"/>
</dbReference>
<gene>
    <name evidence="6" type="ORF">FDV58_21190</name>
</gene>
<keyword evidence="3" id="KW-0804">Transcription</keyword>
<dbReference type="PANTHER" id="PTHR30055:SF234">
    <property type="entry name" value="HTH-TYPE TRANSCRIPTIONAL REGULATOR BETI"/>
    <property type="match status" value="1"/>
</dbReference>
<dbReference type="GO" id="GO:0000976">
    <property type="term" value="F:transcription cis-regulatory region binding"/>
    <property type="evidence" value="ECO:0007669"/>
    <property type="project" value="TreeGrafter"/>
</dbReference>
<evidence type="ECO:0000313" key="7">
    <source>
        <dbReference type="Proteomes" id="UP000305095"/>
    </source>
</evidence>
<accession>A0A4U6RYH6</accession>
<dbReference type="Proteomes" id="UP000305095">
    <property type="component" value="Unassembled WGS sequence"/>
</dbReference>
<proteinExistence type="predicted"/>